<evidence type="ECO:0000313" key="2">
    <source>
        <dbReference type="Proteomes" id="UP000641137"/>
    </source>
</evidence>
<keyword evidence="1" id="KW-0282">Flagellum</keyword>
<keyword evidence="2" id="KW-1185">Reference proteome</keyword>
<dbReference type="NCBIfam" id="NF004653">
    <property type="entry name" value="PRK06003.1"/>
    <property type="match status" value="1"/>
</dbReference>
<organism evidence="1 2">
    <name type="scientific">Limoniibacter endophyticus</name>
    <dbReference type="NCBI Taxonomy" id="1565040"/>
    <lineage>
        <taxon>Bacteria</taxon>
        <taxon>Pseudomonadati</taxon>
        <taxon>Pseudomonadota</taxon>
        <taxon>Alphaproteobacteria</taxon>
        <taxon>Hyphomicrobiales</taxon>
        <taxon>Bartonellaceae</taxon>
        <taxon>Limoniibacter</taxon>
    </lineage>
</organism>
<comment type="caution">
    <text evidence="1">The sequence shown here is derived from an EMBL/GenBank/DDBJ whole genome shotgun (WGS) entry which is preliminary data.</text>
</comment>
<keyword evidence="1" id="KW-0969">Cilium</keyword>
<dbReference type="RefSeq" id="WP_189487914.1">
    <property type="nucleotide sequence ID" value="NZ_BMZO01000002.1"/>
</dbReference>
<proteinExistence type="predicted"/>
<evidence type="ECO:0000313" key="1">
    <source>
        <dbReference type="EMBL" id="GHC64598.1"/>
    </source>
</evidence>
<keyword evidence="1" id="KW-0966">Cell projection</keyword>
<reference evidence="1" key="2">
    <citation type="submission" date="2020-09" db="EMBL/GenBank/DDBJ databases">
        <authorList>
            <person name="Sun Q."/>
            <person name="Kim S."/>
        </authorList>
    </citation>
    <scope>NUCLEOTIDE SEQUENCE</scope>
    <source>
        <strain evidence="1">KCTC 42097</strain>
    </source>
</reference>
<sequence>MQPVNLFDLASQQARWLAVRQASTASNIANVHTPEYRATDIEPFENIVNNTSVSMRTTNANHLLPVGQTDANYRTHPTDDPVMMPSGNNVSIENELMKAGEVRREYQLNTAIVKSFHRMMMMTTAKG</sequence>
<dbReference type="Proteomes" id="UP000641137">
    <property type="component" value="Unassembled WGS sequence"/>
</dbReference>
<gene>
    <name evidence="1" type="ORF">GCM10010136_06660</name>
</gene>
<name>A0A8J3DGP2_9HYPH</name>
<dbReference type="AlphaFoldDB" id="A0A8J3DGP2"/>
<reference evidence="1" key="1">
    <citation type="journal article" date="2014" name="Int. J. Syst. Evol. Microbiol.">
        <title>Complete genome sequence of Corynebacterium casei LMG S-19264T (=DSM 44701T), isolated from a smear-ripened cheese.</title>
        <authorList>
            <consortium name="US DOE Joint Genome Institute (JGI-PGF)"/>
            <person name="Walter F."/>
            <person name="Albersmeier A."/>
            <person name="Kalinowski J."/>
            <person name="Ruckert C."/>
        </authorList>
    </citation>
    <scope>NUCLEOTIDE SEQUENCE</scope>
    <source>
        <strain evidence="1">KCTC 42097</strain>
    </source>
</reference>
<dbReference type="EMBL" id="BMZO01000002">
    <property type="protein sequence ID" value="GHC64598.1"/>
    <property type="molecule type" value="Genomic_DNA"/>
</dbReference>
<protein>
    <submittedName>
        <fullName evidence="1">Flagellar biosynthesis protein FlgB</fullName>
    </submittedName>
</protein>
<accession>A0A8J3DGP2</accession>